<gene>
    <name evidence="1" type="ORF">A2846_04750</name>
</gene>
<sequence>MGRTAIPEETVRRVKRMLRSPGFTLVDIARQIGPSFKEKRVMEINGTGDSAIRKYTNLAKNEWTPGPKFEKD</sequence>
<organism evidence="1 2">
    <name type="scientific">Candidatus Doudnabacteria bacterium RIFCSPHIGHO2_01_FULL_49_9</name>
    <dbReference type="NCBI Taxonomy" id="1817827"/>
    <lineage>
        <taxon>Bacteria</taxon>
        <taxon>Candidatus Doudnaibacteriota</taxon>
    </lineage>
</organism>
<evidence type="ECO:0000313" key="1">
    <source>
        <dbReference type="EMBL" id="OGE83832.1"/>
    </source>
</evidence>
<comment type="caution">
    <text evidence="1">The sequence shown here is derived from an EMBL/GenBank/DDBJ whole genome shotgun (WGS) entry which is preliminary data.</text>
</comment>
<accession>A0A1F5P1S7</accession>
<dbReference type="AlphaFoldDB" id="A0A1F5P1S7"/>
<name>A0A1F5P1S7_9BACT</name>
<protein>
    <submittedName>
        <fullName evidence="1">Uncharacterized protein</fullName>
    </submittedName>
</protein>
<reference evidence="1 2" key="1">
    <citation type="journal article" date="2016" name="Nat. Commun.">
        <title>Thousands of microbial genomes shed light on interconnected biogeochemical processes in an aquifer system.</title>
        <authorList>
            <person name="Anantharaman K."/>
            <person name="Brown C.T."/>
            <person name="Hug L.A."/>
            <person name="Sharon I."/>
            <person name="Castelle C.J."/>
            <person name="Probst A.J."/>
            <person name="Thomas B.C."/>
            <person name="Singh A."/>
            <person name="Wilkins M.J."/>
            <person name="Karaoz U."/>
            <person name="Brodie E.L."/>
            <person name="Williams K.H."/>
            <person name="Hubbard S.S."/>
            <person name="Banfield J.F."/>
        </authorList>
    </citation>
    <scope>NUCLEOTIDE SEQUENCE [LARGE SCALE GENOMIC DNA]</scope>
</reference>
<evidence type="ECO:0000313" key="2">
    <source>
        <dbReference type="Proteomes" id="UP000176339"/>
    </source>
</evidence>
<dbReference type="Proteomes" id="UP000176339">
    <property type="component" value="Unassembled WGS sequence"/>
</dbReference>
<dbReference type="EMBL" id="MFEN01000035">
    <property type="protein sequence ID" value="OGE83832.1"/>
    <property type="molecule type" value="Genomic_DNA"/>
</dbReference>
<proteinExistence type="predicted"/>